<organism evidence="4 5">
    <name type="scientific">Phytohabitans suffuscus</name>
    <dbReference type="NCBI Taxonomy" id="624315"/>
    <lineage>
        <taxon>Bacteria</taxon>
        <taxon>Bacillati</taxon>
        <taxon>Actinomycetota</taxon>
        <taxon>Actinomycetes</taxon>
        <taxon>Micromonosporales</taxon>
        <taxon>Micromonosporaceae</taxon>
    </lineage>
</organism>
<protein>
    <submittedName>
        <fullName evidence="4">PaaX family transcriptional regulator</fullName>
    </submittedName>
</protein>
<reference evidence="4 5" key="1">
    <citation type="submission" date="2020-03" db="EMBL/GenBank/DDBJ databases">
        <title>Whole genome shotgun sequence of Phytohabitans suffuscus NBRC 105367.</title>
        <authorList>
            <person name="Komaki H."/>
            <person name="Tamura T."/>
        </authorList>
    </citation>
    <scope>NUCLEOTIDE SEQUENCE [LARGE SCALE GENOMIC DNA]</scope>
    <source>
        <strain evidence="4 5">NBRC 105367</strain>
    </source>
</reference>
<reference evidence="4 5" key="2">
    <citation type="submission" date="2020-03" db="EMBL/GenBank/DDBJ databases">
        <authorList>
            <person name="Ichikawa N."/>
            <person name="Kimura A."/>
            <person name="Kitahashi Y."/>
            <person name="Uohara A."/>
        </authorList>
    </citation>
    <scope>NUCLEOTIDE SEQUENCE [LARGE SCALE GENOMIC DNA]</scope>
    <source>
        <strain evidence="4 5">NBRC 105367</strain>
    </source>
</reference>
<dbReference type="InterPro" id="IPR036388">
    <property type="entry name" value="WH-like_DNA-bd_sf"/>
</dbReference>
<feature type="domain" description="Transcriptional repressor PaaX-like C-terminal" evidence="2">
    <location>
        <begin position="207"/>
        <end position="283"/>
    </location>
</feature>
<dbReference type="InterPro" id="IPR012906">
    <property type="entry name" value="PaaX-like_N"/>
</dbReference>
<dbReference type="InterPro" id="IPR011965">
    <property type="entry name" value="PaaX_trns_reg"/>
</dbReference>
<dbReference type="InterPro" id="IPR013225">
    <property type="entry name" value="PaaX_C"/>
</dbReference>
<dbReference type="Pfam" id="PF20803">
    <property type="entry name" value="PaaX_M"/>
    <property type="match status" value="1"/>
</dbReference>
<dbReference type="AlphaFoldDB" id="A0A6F8YX43"/>
<dbReference type="Gene3D" id="1.10.10.10">
    <property type="entry name" value="Winged helix-like DNA-binding domain superfamily/Winged helix DNA-binding domain"/>
    <property type="match status" value="1"/>
</dbReference>
<accession>A0A6F8YX43</accession>
<evidence type="ECO:0000313" key="5">
    <source>
        <dbReference type="Proteomes" id="UP000503011"/>
    </source>
</evidence>
<dbReference type="Pfam" id="PF07848">
    <property type="entry name" value="PaaX"/>
    <property type="match status" value="1"/>
</dbReference>
<dbReference type="Gene3D" id="3.30.70.2650">
    <property type="match status" value="1"/>
</dbReference>
<feature type="domain" description="Transcriptional repressor PaaX-like central Cas2-like" evidence="3">
    <location>
        <begin position="121"/>
        <end position="200"/>
    </location>
</feature>
<name>A0A6F8YX43_9ACTN</name>
<evidence type="ECO:0000259" key="1">
    <source>
        <dbReference type="Pfam" id="PF07848"/>
    </source>
</evidence>
<evidence type="ECO:0000259" key="2">
    <source>
        <dbReference type="Pfam" id="PF08223"/>
    </source>
</evidence>
<dbReference type="EMBL" id="AP022871">
    <property type="protein sequence ID" value="BCB90730.1"/>
    <property type="molecule type" value="Genomic_DNA"/>
</dbReference>
<dbReference type="InterPro" id="IPR048846">
    <property type="entry name" value="PaaX-like_central"/>
</dbReference>
<dbReference type="PIRSF" id="PIRSF020623">
    <property type="entry name" value="PaaX"/>
    <property type="match status" value="1"/>
</dbReference>
<dbReference type="GO" id="GO:0006351">
    <property type="term" value="P:DNA-templated transcription"/>
    <property type="evidence" value="ECO:0007669"/>
    <property type="project" value="InterPro"/>
</dbReference>
<dbReference type="Pfam" id="PF08223">
    <property type="entry name" value="PaaX_C"/>
    <property type="match status" value="1"/>
</dbReference>
<dbReference type="PANTHER" id="PTHR30319">
    <property type="entry name" value="PHENYLACETIC ACID REGULATOR-RELATED TRANSCRIPTIONAL REPRESSOR"/>
    <property type="match status" value="1"/>
</dbReference>
<evidence type="ECO:0000259" key="3">
    <source>
        <dbReference type="Pfam" id="PF20803"/>
    </source>
</evidence>
<gene>
    <name evidence="4" type="primary">paaX_2</name>
    <name evidence="4" type="ORF">Psuf_080430</name>
</gene>
<dbReference type="Gene3D" id="1.20.58.1460">
    <property type="match status" value="1"/>
</dbReference>
<evidence type="ECO:0000313" key="4">
    <source>
        <dbReference type="EMBL" id="BCB90730.1"/>
    </source>
</evidence>
<sequence>MSEPRGAAALGLFGNASEERFAFSRRYAAGTGGVRGLLITVLGDYVRPARQPAPTSAFIDALGRLGVEETACRQALIRASADGWVIPRREGRYTWWRLSPAFEQFLNFGASRIFGFTATQPRWDRRWLVVLARVPESNRSGRHLLYTRLRWAGFGRPAPGVWVSTHTDRVAEAEMVLREAGAHEQAQIFLSEYLTGGDLPTLVRQAWDLDELDGRYERFIEDFGRAPSDDPIVRVTRMVHAWRLLALVDPALPAELLPGRWSGIRAAKLFQRQHARWEPAATREWGRISQRAI</sequence>
<feature type="domain" description="Transcriptional repressor PaaX-like N-terminal" evidence="1">
    <location>
        <begin position="35"/>
        <end position="99"/>
    </location>
</feature>
<keyword evidence="5" id="KW-1185">Reference proteome</keyword>
<dbReference type="KEGG" id="psuu:Psuf_080430"/>
<dbReference type="Proteomes" id="UP000503011">
    <property type="component" value="Chromosome"/>
</dbReference>
<proteinExistence type="predicted"/>
<dbReference type="PANTHER" id="PTHR30319:SF1">
    <property type="entry name" value="TRANSCRIPTIONAL REPRESSOR PAAX"/>
    <property type="match status" value="1"/>
</dbReference>
<dbReference type="RefSeq" id="WP_173163135.1">
    <property type="nucleotide sequence ID" value="NZ_AP022871.1"/>
</dbReference>